<evidence type="ECO:0000313" key="8">
    <source>
        <dbReference type="EMBL" id="JAF99677.1"/>
    </source>
</evidence>
<keyword evidence="3 6" id="KW-1133">Transmembrane helix</keyword>
<evidence type="ECO:0000256" key="5">
    <source>
        <dbReference type="SAM" id="MobiDB-lite"/>
    </source>
</evidence>
<dbReference type="EMBL" id="GDHC01020705">
    <property type="protein sequence ID" value="JAP97923.1"/>
    <property type="molecule type" value="Transcribed_RNA"/>
</dbReference>
<dbReference type="PANTHER" id="PTHR22950:SF349">
    <property type="entry name" value="AMINO ACID TRANSPORTER TRANSMEMBRANE DOMAIN-CONTAINING PROTEIN"/>
    <property type="match status" value="1"/>
</dbReference>
<dbReference type="GO" id="GO:0005774">
    <property type="term" value="C:vacuolar membrane"/>
    <property type="evidence" value="ECO:0007669"/>
    <property type="project" value="TreeGrafter"/>
</dbReference>
<feature type="transmembrane region" description="Helical" evidence="6">
    <location>
        <begin position="391"/>
        <end position="411"/>
    </location>
</feature>
<feature type="transmembrane region" description="Helical" evidence="6">
    <location>
        <begin position="417"/>
        <end position="440"/>
    </location>
</feature>
<reference evidence="8" key="2">
    <citation type="submission" date="2014-07" db="EMBL/GenBank/DDBJ databases">
        <authorList>
            <person name="Hull J."/>
        </authorList>
    </citation>
    <scope>NUCLEOTIDE SEQUENCE</scope>
</reference>
<name>A0A0A9VZQ8_LYGHE</name>
<dbReference type="EMBL" id="GBHO01043926">
    <property type="protein sequence ID" value="JAF99677.1"/>
    <property type="molecule type" value="Transcribed_RNA"/>
</dbReference>
<keyword evidence="2 6" id="KW-0812">Transmembrane</keyword>
<proteinExistence type="predicted"/>
<reference evidence="9" key="3">
    <citation type="journal article" date="2016" name="Gigascience">
        <title>De novo construction of an expanded transcriptome assembly for the western tarnished plant bug, Lygus hesperus.</title>
        <authorList>
            <person name="Tassone E.E."/>
            <person name="Geib S.M."/>
            <person name="Hall B."/>
            <person name="Fabrick J.A."/>
            <person name="Brent C.S."/>
            <person name="Hull J.J."/>
        </authorList>
    </citation>
    <scope>NUCLEOTIDE SEQUENCE</scope>
</reference>
<keyword evidence="4 6" id="KW-0472">Membrane</keyword>
<sequence length="488" mass="54238">MDGERKPLLPPKRNSDSESSDKVVQGNYSGYTADYVRHLQAGSWPEADADSTNYPSEYDKMLRSGRSLEHPTSNFDTMIHLLKGNIGIGILAMPDAFLNAGLAVGTVGTLVMGLICTHCMHIIVRCAHELCGRYQVPFLTYSQVANRSFKSGPVSVQRYSRLIRWVVNIFLVITQLGFCCVYFVFVGENIKQVVDLYNLFDHQLDVHWYITAALLPMILLSWVNNLKFLTPVSMIAAILMFVGLGITFYYVLIDLPSVETVSLSANVSQLPLFFGTAIYAFEGIGVVLPLENNMENPEDFRGLTGVLNTSMVIVALMYTFVGFFGYLKYGGGDMILGSITLNLPQDEALAQSVRIMMAVAIFLSYGIQFYVPMKIFWPPIERRLRSQYKLLAELGTRTLLVIITFALAISVPNLSAVISLVGALSSSTLALIFPPIIELVTFWDHGISRVTVFKDIFIAIFGFAGFLFGTYVSLQELIFKNTELKAST</sequence>
<evidence type="ECO:0000256" key="4">
    <source>
        <dbReference type="ARBA" id="ARBA00023136"/>
    </source>
</evidence>
<evidence type="ECO:0000256" key="2">
    <source>
        <dbReference type="ARBA" id="ARBA00022692"/>
    </source>
</evidence>
<evidence type="ECO:0000256" key="6">
    <source>
        <dbReference type="SAM" id="Phobius"/>
    </source>
</evidence>
<feature type="region of interest" description="Disordered" evidence="5">
    <location>
        <begin position="1"/>
        <end position="25"/>
    </location>
</feature>
<dbReference type="InterPro" id="IPR013057">
    <property type="entry name" value="AA_transpt_TM"/>
</dbReference>
<dbReference type="GO" id="GO:0015179">
    <property type="term" value="F:L-amino acid transmembrane transporter activity"/>
    <property type="evidence" value="ECO:0007669"/>
    <property type="project" value="TreeGrafter"/>
</dbReference>
<feature type="transmembrane region" description="Helical" evidence="6">
    <location>
        <begin position="272"/>
        <end position="290"/>
    </location>
</feature>
<feature type="transmembrane region" description="Helical" evidence="6">
    <location>
        <begin position="165"/>
        <end position="186"/>
    </location>
</feature>
<evidence type="ECO:0000313" key="9">
    <source>
        <dbReference type="EMBL" id="JAP97923.1"/>
    </source>
</evidence>
<evidence type="ECO:0000256" key="3">
    <source>
        <dbReference type="ARBA" id="ARBA00022989"/>
    </source>
</evidence>
<organism evidence="8">
    <name type="scientific">Lygus hesperus</name>
    <name type="common">Western plant bug</name>
    <dbReference type="NCBI Taxonomy" id="30085"/>
    <lineage>
        <taxon>Eukaryota</taxon>
        <taxon>Metazoa</taxon>
        <taxon>Ecdysozoa</taxon>
        <taxon>Arthropoda</taxon>
        <taxon>Hexapoda</taxon>
        <taxon>Insecta</taxon>
        <taxon>Pterygota</taxon>
        <taxon>Neoptera</taxon>
        <taxon>Paraneoptera</taxon>
        <taxon>Hemiptera</taxon>
        <taxon>Heteroptera</taxon>
        <taxon>Panheteroptera</taxon>
        <taxon>Cimicomorpha</taxon>
        <taxon>Miridae</taxon>
        <taxon>Mirini</taxon>
        <taxon>Lygus</taxon>
    </lineage>
</organism>
<feature type="transmembrane region" description="Helical" evidence="6">
    <location>
        <begin position="235"/>
        <end position="252"/>
    </location>
</feature>
<dbReference type="AlphaFoldDB" id="A0A0A9VZQ8"/>
<evidence type="ECO:0000259" key="7">
    <source>
        <dbReference type="Pfam" id="PF01490"/>
    </source>
</evidence>
<evidence type="ECO:0000256" key="1">
    <source>
        <dbReference type="ARBA" id="ARBA00004141"/>
    </source>
</evidence>
<dbReference type="PANTHER" id="PTHR22950">
    <property type="entry name" value="AMINO ACID TRANSPORTER"/>
    <property type="match status" value="1"/>
</dbReference>
<reference evidence="8" key="1">
    <citation type="journal article" date="2014" name="PLoS ONE">
        <title>Transcriptome-Based Identification of ABC Transporters in the Western Tarnished Plant Bug Lygus hesperus.</title>
        <authorList>
            <person name="Hull J.J."/>
            <person name="Chaney K."/>
            <person name="Geib S.M."/>
            <person name="Fabrick J.A."/>
            <person name="Brent C.S."/>
            <person name="Walsh D."/>
            <person name="Lavine L.C."/>
        </authorList>
    </citation>
    <scope>NUCLEOTIDE SEQUENCE</scope>
</reference>
<protein>
    <submittedName>
        <fullName evidence="8">Proton-coupled amino acid transporter 4</fullName>
    </submittedName>
</protein>
<gene>
    <name evidence="8" type="primary">slc36a4_16</name>
    <name evidence="9" type="synonym">slc36a4_4</name>
    <name evidence="8" type="ORF">CM83_71157</name>
    <name evidence="9" type="ORF">g.54782</name>
</gene>
<feature type="transmembrane region" description="Helical" evidence="6">
    <location>
        <begin position="452"/>
        <end position="474"/>
    </location>
</feature>
<dbReference type="Pfam" id="PF01490">
    <property type="entry name" value="Aa_trans"/>
    <property type="match status" value="1"/>
</dbReference>
<feature type="compositionally biased region" description="Basic and acidic residues" evidence="5">
    <location>
        <begin position="1"/>
        <end position="21"/>
    </location>
</feature>
<feature type="transmembrane region" description="Helical" evidence="6">
    <location>
        <begin position="302"/>
        <end position="329"/>
    </location>
</feature>
<feature type="domain" description="Amino acid transporter transmembrane" evidence="7">
    <location>
        <begin position="70"/>
        <end position="474"/>
    </location>
</feature>
<feature type="transmembrane region" description="Helical" evidence="6">
    <location>
        <begin position="349"/>
        <end position="371"/>
    </location>
</feature>
<comment type="subcellular location">
    <subcellularLocation>
        <location evidence="1">Membrane</location>
        <topology evidence="1">Multi-pass membrane protein</topology>
    </subcellularLocation>
</comment>
<feature type="transmembrane region" description="Helical" evidence="6">
    <location>
        <begin position="206"/>
        <end position="223"/>
    </location>
</feature>
<accession>A0A0A9VZQ8</accession>